<feature type="compositionally biased region" description="Low complexity" evidence="1">
    <location>
        <begin position="148"/>
        <end position="162"/>
    </location>
</feature>
<evidence type="ECO:0000256" key="1">
    <source>
        <dbReference type="SAM" id="MobiDB-lite"/>
    </source>
</evidence>
<organism evidence="3 4">
    <name type="scientific">Clohesyomyces aquaticus</name>
    <dbReference type="NCBI Taxonomy" id="1231657"/>
    <lineage>
        <taxon>Eukaryota</taxon>
        <taxon>Fungi</taxon>
        <taxon>Dikarya</taxon>
        <taxon>Ascomycota</taxon>
        <taxon>Pezizomycotina</taxon>
        <taxon>Dothideomycetes</taxon>
        <taxon>Pleosporomycetidae</taxon>
        <taxon>Pleosporales</taxon>
        <taxon>Lindgomycetaceae</taxon>
        <taxon>Clohesyomyces</taxon>
    </lineage>
</organism>
<protein>
    <recommendedName>
        <fullName evidence="5">Apple domain-containing protein</fullName>
    </recommendedName>
</protein>
<dbReference type="Proteomes" id="UP000193144">
    <property type="component" value="Unassembled WGS sequence"/>
</dbReference>
<dbReference type="AlphaFoldDB" id="A0A1Y1ZVF5"/>
<evidence type="ECO:0000313" key="4">
    <source>
        <dbReference type="Proteomes" id="UP000193144"/>
    </source>
</evidence>
<feature type="region of interest" description="Disordered" evidence="1">
    <location>
        <begin position="1"/>
        <end position="83"/>
    </location>
</feature>
<keyword evidence="2" id="KW-0812">Transmembrane</keyword>
<evidence type="ECO:0000256" key="2">
    <source>
        <dbReference type="SAM" id="Phobius"/>
    </source>
</evidence>
<name>A0A1Y1ZVF5_9PLEO</name>
<gene>
    <name evidence="3" type="ORF">BCR34DRAFT_242684</name>
</gene>
<keyword evidence="4" id="KW-1185">Reference proteome</keyword>
<feature type="transmembrane region" description="Helical" evidence="2">
    <location>
        <begin position="91"/>
        <end position="118"/>
    </location>
</feature>
<reference evidence="3 4" key="1">
    <citation type="submission" date="2016-07" db="EMBL/GenBank/DDBJ databases">
        <title>Pervasive Adenine N6-methylation of Active Genes in Fungi.</title>
        <authorList>
            <consortium name="DOE Joint Genome Institute"/>
            <person name="Mondo S.J."/>
            <person name="Dannebaum R.O."/>
            <person name="Kuo R.C."/>
            <person name="Labutti K."/>
            <person name="Haridas S."/>
            <person name="Kuo A."/>
            <person name="Salamov A."/>
            <person name="Ahrendt S.R."/>
            <person name="Lipzen A."/>
            <person name="Sullivan W."/>
            <person name="Andreopoulos W.B."/>
            <person name="Clum A."/>
            <person name="Lindquist E."/>
            <person name="Daum C."/>
            <person name="Ramamoorthy G.K."/>
            <person name="Gryganskyi A."/>
            <person name="Culley D."/>
            <person name="Magnuson J.K."/>
            <person name="James T.Y."/>
            <person name="O'Malley M.A."/>
            <person name="Stajich J.E."/>
            <person name="Spatafora J.W."/>
            <person name="Visel A."/>
            <person name="Grigoriev I.V."/>
        </authorList>
    </citation>
    <scope>NUCLEOTIDE SEQUENCE [LARGE SCALE GENOMIC DNA]</scope>
    <source>
        <strain evidence="3 4">CBS 115471</strain>
    </source>
</reference>
<feature type="compositionally biased region" description="Polar residues" evidence="1">
    <location>
        <begin position="30"/>
        <end position="51"/>
    </location>
</feature>
<dbReference type="OrthoDB" id="5358884at2759"/>
<feature type="region of interest" description="Disordered" evidence="1">
    <location>
        <begin position="136"/>
        <end position="169"/>
    </location>
</feature>
<sequence length="287" mass="30464">MTTHNGNPSANPQMAELNSPSIVSPYSPVQHPNEQAQQWDPQNPRYWQSYPQAVRMEGEQDTSKVVYPETGARGQDEKEKPKGTKICGLSLLGFSLVAALIALTIAAAVGGGVGGGLAHQRAKRCREELKELRQSLSALPSPTPTPSSPTASISPATAQPSTITVPSTGCPGSNGTTYTATFGSESTSYTRICNIVKGGGDMFQVSTPSWESCMDACAQYGSFFAAQQTLGSFAPCVGVSYVPEWSVHPEYAYGNYSTRGSCWLKSNMDGLPGGWGLPTEVVSSVRR</sequence>
<feature type="compositionally biased region" description="Polar residues" evidence="1">
    <location>
        <begin position="1"/>
        <end position="24"/>
    </location>
</feature>
<comment type="caution">
    <text evidence="3">The sequence shown here is derived from an EMBL/GenBank/DDBJ whole genome shotgun (WGS) entry which is preliminary data.</text>
</comment>
<evidence type="ECO:0000313" key="3">
    <source>
        <dbReference type="EMBL" id="ORY14211.1"/>
    </source>
</evidence>
<keyword evidence="2" id="KW-1133">Transmembrane helix</keyword>
<proteinExistence type="predicted"/>
<keyword evidence="2" id="KW-0472">Membrane</keyword>
<dbReference type="EMBL" id="MCFA01000035">
    <property type="protein sequence ID" value="ORY14211.1"/>
    <property type="molecule type" value="Genomic_DNA"/>
</dbReference>
<accession>A0A1Y1ZVF5</accession>
<evidence type="ECO:0008006" key="5">
    <source>
        <dbReference type="Google" id="ProtNLM"/>
    </source>
</evidence>